<accession>A0ABQ6JIG0</accession>
<organism evidence="1 2">
    <name type="scientific">Angustibacter aerolatus</name>
    <dbReference type="NCBI Taxonomy" id="1162965"/>
    <lineage>
        <taxon>Bacteria</taxon>
        <taxon>Bacillati</taxon>
        <taxon>Actinomycetota</taxon>
        <taxon>Actinomycetes</taxon>
        <taxon>Kineosporiales</taxon>
        <taxon>Kineosporiaceae</taxon>
    </lineage>
</organism>
<comment type="caution">
    <text evidence="1">The sequence shown here is derived from an EMBL/GenBank/DDBJ whole genome shotgun (WGS) entry which is preliminary data.</text>
</comment>
<proteinExistence type="predicted"/>
<keyword evidence="2" id="KW-1185">Reference proteome</keyword>
<reference evidence="2" key="1">
    <citation type="journal article" date="2019" name="Int. J. Syst. Evol. Microbiol.">
        <title>The Global Catalogue of Microorganisms (GCM) 10K type strain sequencing project: providing services to taxonomists for standard genome sequencing and annotation.</title>
        <authorList>
            <consortium name="The Broad Institute Genomics Platform"/>
            <consortium name="The Broad Institute Genome Sequencing Center for Infectious Disease"/>
            <person name="Wu L."/>
            <person name="Ma J."/>
        </authorList>
    </citation>
    <scope>NUCLEOTIDE SEQUENCE [LARGE SCALE GENOMIC DNA]</scope>
    <source>
        <strain evidence="2">NBRC 108730</strain>
    </source>
</reference>
<gene>
    <name evidence="1" type="ORF">GCM10025868_24330</name>
</gene>
<protein>
    <submittedName>
        <fullName evidence="1">Uncharacterized protein</fullName>
    </submittedName>
</protein>
<evidence type="ECO:0000313" key="1">
    <source>
        <dbReference type="EMBL" id="GMA87183.1"/>
    </source>
</evidence>
<dbReference type="EMBL" id="BSUZ01000001">
    <property type="protein sequence ID" value="GMA87183.1"/>
    <property type="molecule type" value="Genomic_DNA"/>
</dbReference>
<dbReference type="Proteomes" id="UP001157017">
    <property type="component" value="Unassembled WGS sequence"/>
</dbReference>
<sequence>MRVDGVGAADDPQAGGVREVRLVRLAVVLDRADAATDRDADDDGRFTVPSDRARILAACDTIWSNAG</sequence>
<name>A0ABQ6JIG0_9ACTN</name>
<evidence type="ECO:0000313" key="2">
    <source>
        <dbReference type="Proteomes" id="UP001157017"/>
    </source>
</evidence>